<reference evidence="1 2" key="1">
    <citation type="journal article" date="2019" name="Int. J. Syst. Evol. Microbiol.">
        <title>The Global Catalogue of Microorganisms (GCM) 10K type strain sequencing project: providing services to taxonomists for standard genome sequencing and annotation.</title>
        <authorList>
            <consortium name="The Broad Institute Genomics Platform"/>
            <consortium name="The Broad Institute Genome Sequencing Center for Infectious Disease"/>
            <person name="Wu L."/>
            <person name="Ma J."/>
        </authorList>
    </citation>
    <scope>NUCLEOTIDE SEQUENCE [LARGE SCALE GENOMIC DNA]</scope>
    <source>
        <strain evidence="1 2">JCM 14307</strain>
    </source>
</reference>
<gene>
    <name evidence="1" type="ORF">GCM10009745_09440</name>
</gene>
<dbReference type="EMBL" id="BAAANF010000002">
    <property type="protein sequence ID" value="GAA1669095.1"/>
    <property type="molecule type" value="Genomic_DNA"/>
</dbReference>
<organism evidence="1 2">
    <name type="scientific">Kribbella yunnanensis</name>
    <dbReference type="NCBI Taxonomy" id="190194"/>
    <lineage>
        <taxon>Bacteria</taxon>
        <taxon>Bacillati</taxon>
        <taxon>Actinomycetota</taxon>
        <taxon>Actinomycetes</taxon>
        <taxon>Propionibacteriales</taxon>
        <taxon>Kribbellaceae</taxon>
        <taxon>Kribbella</taxon>
    </lineage>
</organism>
<protein>
    <submittedName>
        <fullName evidence="1">Uncharacterized protein</fullName>
    </submittedName>
</protein>
<evidence type="ECO:0000313" key="1">
    <source>
        <dbReference type="EMBL" id="GAA1669095.1"/>
    </source>
</evidence>
<comment type="caution">
    <text evidence="1">The sequence shown here is derived from an EMBL/GenBank/DDBJ whole genome shotgun (WGS) entry which is preliminary data.</text>
</comment>
<keyword evidence="2" id="KW-1185">Reference proteome</keyword>
<accession>A0ABN2GCQ5</accession>
<name>A0ABN2GCQ5_9ACTN</name>
<dbReference type="RefSeq" id="WP_344145488.1">
    <property type="nucleotide sequence ID" value="NZ_BAAANF010000002.1"/>
</dbReference>
<proteinExistence type="predicted"/>
<evidence type="ECO:0000313" key="2">
    <source>
        <dbReference type="Proteomes" id="UP001500280"/>
    </source>
</evidence>
<dbReference type="Proteomes" id="UP001500280">
    <property type="component" value="Unassembled WGS sequence"/>
</dbReference>
<sequence length="127" mass="14120">MRSLLPIVVALIPTVGVLWGARIASRDFQLRRELETANQFGSMVLIAHARPADKREVGVTEQVAYIHLLAALARRHKWLKPAARAALQDFALWHTHENAGDTHRQISSAASAALTVLDAPQRWWKSG</sequence>